<sequence>MPAHNDEGTRAKRGDELVSQYIRLWEDVVDYGKTHRDAEAIARLLDDIRAKNSEVEGARQQDPRFERLTGFVFSWSGRAHDTYLLEDEDEQAEELGKKLDNADEVVDGLKEGMKGNLSAPASLSSASGAENTLAESHSRLGYRQTLRYFGVKY</sequence>
<evidence type="ECO:0000313" key="1">
    <source>
        <dbReference type="EMBL" id="GEM11771.1"/>
    </source>
</evidence>
<dbReference type="Proteomes" id="UP000321518">
    <property type="component" value="Unassembled WGS sequence"/>
</dbReference>
<dbReference type="AlphaFoldDB" id="A0A511KN41"/>
<gene>
    <name evidence="1" type="ORF">Rt10032_c17g5788</name>
</gene>
<name>A0A511KN41_RHOTO</name>
<proteinExistence type="predicted"/>
<comment type="caution">
    <text evidence="1">The sequence shown here is derived from an EMBL/GenBank/DDBJ whole genome shotgun (WGS) entry which is preliminary data.</text>
</comment>
<dbReference type="EMBL" id="BJWK01000017">
    <property type="protein sequence ID" value="GEM11771.1"/>
    <property type="molecule type" value="Genomic_DNA"/>
</dbReference>
<protein>
    <submittedName>
        <fullName evidence="1">Uncharacterized protein</fullName>
    </submittedName>
</protein>
<accession>A0A511KN41</accession>
<reference evidence="1 2" key="1">
    <citation type="submission" date="2019-07" db="EMBL/GenBank/DDBJ databases">
        <title>Rhodotorula toruloides NBRC10032 genome sequencing.</title>
        <authorList>
            <person name="Shida Y."/>
            <person name="Takaku H."/>
            <person name="Ogasawara W."/>
            <person name="Mori K."/>
        </authorList>
    </citation>
    <scope>NUCLEOTIDE SEQUENCE [LARGE SCALE GENOMIC DNA]</scope>
    <source>
        <strain evidence="1 2">NBRC10032</strain>
    </source>
</reference>
<organism evidence="1 2">
    <name type="scientific">Rhodotorula toruloides</name>
    <name type="common">Yeast</name>
    <name type="synonym">Rhodosporidium toruloides</name>
    <dbReference type="NCBI Taxonomy" id="5286"/>
    <lineage>
        <taxon>Eukaryota</taxon>
        <taxon>Fungi</taxon>
        <taxon>Dikarya</taxon>
        <taxon>Basidiomycota</taxon>
        <taxon>Pucciniomycotina</taxon>
        <taxon>Microbotryomycetes</taxon>
        <taxon>Sporidiobolales</taxon>
        <taxon>Sporidiobolaceae</taxon>
        <taxon>Rhodotorula</taxon>
    </lineage>
</organism>
<dbReference type="OrthoDB" id="10595289at2759"/>
<evidence type="ECO:0000313" key="2">
    <source>
        <dbReference type="Proteomes" id="UP000321518"/>
    </source>
</evidence>